<feature type="region of interest" description="Disordered" evidence="1">
    <location>
        <begin position="32"/>
        <end position="53"/>
    </location>
</feature>
<sequence length="53" mass="6345">MVPICIRACQLCEELKRKLRLNQRLHVGMVTKRHQPRNLNKKQFTSKKKTNLD</sequence>
<protein>
    <submittedName>
        <fullName evidence="2">Uncharacterized protein</fullName>
    </submittedName>
</protein>
<dbReference type="AlphaFoldDB" id="A0A0V1GKI1"/>
<proteinExistence type="predicted"/>
<evidence type="ECO:0000313" key="3">
    <source>
        <dbReference type="Proteomes" id="UP000055024"/>
    </source>
</evidence>
<comment type="caution">
    <text evidence="2">The sequence shown here is derived from an EMBL/GenBank/DDBJ whole genome shotgun (WGS) entry which is preliminary data.</text>
</comment>
<name>A0A0V1GKI1_9BILA</name>
<dbReference type="Proteomes" id="UP000055024">
    <property type="component" value="Unassembled WGS sequence"/>
</dbReference>
<dbReference type="EMBL" id="JYDP01001189">
    <property type="protein sequence ID" value="KRY98756.1"/>
    <property type="molecule type" value="Genomic_DNA"/>
</dbReference>
<accession>A0A0V1GKI1</accession>
<reference evidence="2 3" key="1">
    <citation type="submission" date="2015-01" db="EMBL/GenBank/DDBJ databases">
        <title>Evolution of Trichinella species and genotypes.</title>
        <authorList>
            <person name="Korhonen P.K."/>
            <person name="Edoardo P."/>
            <person name="Giuseppe L.R."/>
            <person name="Gasser R.B."/>
        </authorList>
    </citation>
    <scope>NUCLEOTIDE SEQUENCE [LARGE SCALE GENOMIC DNA]</scope>
    <source>
        <strain evidence="2">ISS1029</strain>
    </source>
</reference>
<gene>
    <name evidence="2" type="ORF">T11_14348</name>
</gene>
<evidence type="ECO:0000313" key="2">
    <source>
        <dbReference type="EMBL" id="KRY98756.1"/>
    </source>
</evidence>
<evidence type="ECO:0000256" key="1">
    <source>
        <dbReference type="SAM" id="MobiDB-lite"/>
    </source>
</evidence>
<organism evidence="2 3">
    <name type="scientific">Trichinella zimbabwensis</name>
    <dbReference type="NCBI Taxonomy" id="268475"/>
    <lineage>
        <taxon>Eukaryota</taxon>
        <taxon>Metazoa</taxon>
        <taxon>Ecdysozoa</taxon>
        <taxon>Nematoda</taxon>
        <taxon>Enoplea</taxon>
        <taxon>Dorylaimia</taxon>
        <taxon>Trichinellida</taxon>
        <taxon>Trichinellidae</taxon>
        <taxon>Trichinella</taxon>
    </lineage>
</organism>
<keyword evidence="3" id="KW-1185">Reference proteome</keyword>